<protein>
    <submittedName>
        <fullName evidence="2">Uncharacterized protein</fullName>
    </submittedName>
</protein>
<dbReference type="EMBL" id="CACRXK020020568">
    <property type="protein sequence ID" value="CAB4034957.1"/>
    <property type="molecule type" value="Genomic_DNA"/>
</dbReference>
<evidence type="ECO:0000313" key="3">
    <source>
        <dbReference type="Proteomes" id="UP001152795"/>
    </source>
</evidence>
<proteinExistence type="predicted"/>
<feature type="compositionally biased region" description="Acidic residues" evidence="1">
    <location>
        <begin position="51"/>
        <end position="64"/>
    </location>
</feature>
<dbReference type="AlphaFoldDB" id="A0A7D9JR68"/>
<organism evidence="2 3">
    <name type="scientific">Paramuricea clavata</name>
    <name type="common">Red gorgonian</name>
    <name type="synonym">Violescent sea-whip</name>
    <dbReference type="NCBI Taxonomy" id="317549"/>
    <lineage>
        <taxon>Eukaryota</taxon>
        <taxon>Metazoa</taxon>
        <taxon>Cnidaria</taxon>
        <taxon>Anthozoa</taxon>
        <taxon>Octocorallia</taxon>
        <taxon>Malacalcyonacea</taxon>
        <taxon>Plexauridae</taxon>
        <taxon>Paramuricea</taxon>
    </lineage>
</organism>
<sequence>MARFKVLRLVVSHVHLYTKLEEFGKNYDASVKAILEQDMKWLASNARNPVDEDSNISLDEDSDSDNTNIHDLQPSPSSNGQKITIDNIDYRKEVHYMTTDHQTEDVHYLTVSATTNRVNGNHLSSLTPVDGLKEMYNGLCIPNHLEQSGQRENYISLTFLGVLFHNENSADGMNEILKELHKYVPYHGKGMKCEYGDQAIVGDQLTVERGVNSHNTLTNGFTPKDRLEGLHFEMADWHGVNKCLGINAILSPRSAHQLIWNRFTKLRPGHAGHIPLDLNLEFYNKTAKQAIKKLGSNARRKSIDRICHSINVTKVLMENFDKEVKTYKTSGKHVRKSALKDMKLVVAELLDQQALSNVPGRSYSYYANSKSSILAGFDLEKMYKWINDHKTNITTGRRAR</sequence>
<evidence type="ECO:0000313" key="2">
    <source>
        <dbReference type="EMBL" id="CAB4034957.1"/>
    </source>
</evidence>
<evidence type="ECO:0000256" key="1">
    <source>
        <dbReference type="SAM" id="MobiDB-lite"/>
    </source>
</evidence>
<dbReference type="Proteomes" id="UP001152795">
    <property type="component" value="Unassembled WGS sequence"/>
</dbReference>
<keyword evidence="3" id="KW-1185">Reference proteome</keyword>
<gene>
    <name evidence="2" type="ORF">PACLA_8A050739</name>
</gene>
<feature type="compositionally biased region" description="Polar residues" evidence="1">
    <location>
        <begin position="65"/>
        <end position="83"/>
    </location>
</feature>
<comment type="caution">
    <text evidence="2">The sequence shown here is derived from an EMBL/GenBank/DDBJ whole genome shotgun (WGS) entry which is preliminary data.</text>
</comment>
<name>A0A7D9JR68_PARCT</name>
<reference evidence="2" key="1">
    <citation type="submission" date="2020-04" db="EMBL/GenBank/DDBJ databases">
        <authorList>
            <person name="Alioto T."/>
            <person name="Alioto T."/>
            <person name="Gomez Garrido J."/>
        </authorList>
    </citation>
    <scope>NUCLEOTIDE SEQUENCE</scope>
    <source>
        <strain evidence="2">A484AB</strain>
    </source>
</reference>
<feature type="region of interest" description="Disordered" evidence="1">
    <location>
        <begin position="50"/>
        <end position="83"/>
    </location>
</feature>
<accession>A0A7D9JR68</accession>